<gene>
    <name evidence="1" type="ORF">EMPG_13149</name>
</gene>
<accession>A0A0H1BJW3</accession>
<organism evidence="1 2">
    <name type="scientific">Blastomyces silverae</name>
    <dbReference type="NCBI Taxonomy" id="2060906"/>
    <lineage>
        <taxon>Eukaryota</taxon>
        <taxon>Fungi</taxon>
        <taxon>Dikarya</taxon>
        <taxon>Ascomycota</taxon>
        <taxon>Pezizomycotina</taxon>
        <taxon>Eurotiomycetes</taxon>
        <taxon>Eurotiomycetidae</taxon>
        <taxon>Onygenales</taxon>
        <taxon>Ajellomycetaceae</taxon>
        <taxon>Blastomyces</taxon>
    </lineage>
</organism>
<dbReference type="EMBL" id="LDEV01001433">
    <property type="protein sequence ID" value="KLJ11665.1"/>
    <property type="molecule type" value="Genomic_DNA"/>
</dbReference>
<proteinExistence type="predicted"/>
<dbReference type="Proteomes" id="UP000053573">
    <property type="component" value="Unassembled WGS sequence"/>
</dbReference>
<evidence type="ECO:0000313" key="1">
    <source>
        <dbReference type="EMBL" id="KLJ11665.1"/>
    </source>
</evidence>
<keyword evidence="2" id="KW-1185">Reference proteome</keyword>
<protein>
    <submittedName>
        <fullName evidence="1">Uncharacterized protein</fullName>
    </submittedName>
</protein>
<reference evidence="2" key="1">
    <citation type="journal article" date="2015" name="PLoS Genet.">
        <title>The dynamic genome and transcriptome of the human fungal pathogen Blastomyces and close relative Emmonsia.</title>
        <authorList>
            <person name="Munoz J.F."/>
            <person name="Gauthier G.M."/>
            <person name="Desjardins C.A."/>
            <person name="Gallo J.E."/>
            <person name="Holder J."/>
            <person name="Sullivan T.D."/>
            <person name="Marty A.J."/>
            <person name="Carmen J.C."/>
            <person name="Chen Z."/>
            <person name="Ding L."/>
            <person name="Gujja S."/>
            <person name="Magrini V."/>
            <person name="Misas E."/>
            <person name="Mitreva M."/>
            <person name="Priest M."/>
            <person name="Saif S."/>
            <person name="Whiston E.A."/>
            <person name="Young S."/>
            <person name="Zeng Q."/>
            <person name="Goldman W.E."/>
            <person name="Mardis E.R."/>
            <person name="Taylor J.W."/>
            <person name="McEwen J.G."/>
            <person name="Clay O.K."/>
            <person name="Klein B.S."/>
            <person name="Cuomo C.A."/>
        </authorList>
    </citation>
    <scope>NUCLEOTIDE SEQUENCE [LARGE SCALE GENOMIC DNA]</scope>
    <source>
        <strain evidence="2">UAMH 139</strain>
    </source>
</reference>
<name>A0A0H1BJW3_9EURO</name>
<comment type="caution">
    <text evidence="1">The sequence shown here is derived from an EMBL/GenBank/DDBJ whole genome shotgun (WGS) entry which is preliminary data.</text>
</comment>
<sequence>MVKLSTRNAPFPEMNKRGQVKYLSVELAKKQPSKTLNSFLCSLVASWTPLS</sequence>
<dbReference type="AlphaFoldDB" id="A0A0H1BJW3"/>
<evidence type="ECO:0000313" key="2">
    <source>
        <dbReference type="Proteomes" id="UP000053573"/>
    </source>
</evidence>